<reference evidence="4" key="1">
    <citation type="journal article" date="2020" name="mSystems">
        <title>Genome- and Community-Level Interaction Insights into Carbon Utilization and Element Cycling Functions of Hydrothermarchaeota in Hydrothermal Sediment.</title>
        <authorList>
            <person name="Zhou Z."/>
            <person name="Liu Y."/>
            <person name="Xu W."/>
            <person name="Pan J."/>
            <person name="Luo Z.H."/>
            <person name="Li M."/>
        </authorList>
    </citation>
    <scope>NUCLEOTIDE SEQUENCE [LARGE SCALE GENOMIC DNA]</scope>
    <source>
        <strain evidence="4">HyVt-102</strain>
    </source>
</reference>
<organism evidence="4">
    <name type="scientific">candidate division WOR-3 bacterium</name>
    <dbReference type="NCBI Taxonomy" id="2052148"/>
    <lineage>
        <taxon>Bacteria</taxon>
        <taxon>Bacteria division WOR-3</taxon>
    </lineage>
</organism>
<comment type="caution">
    <text evidence="4">The sequence shown here is derived from an EMBL/GenBank/DDBJ whole genome shotgun (WGS) entry which is preliminary data.</text>
</comment>
<evidence type="ECO:0008006" key="5">
    <source>
        <dbReference type="Google" id="ProtNLM"/>
    </source>
</evidence>
<dbReference type="EMBL" id="DQWE01000033">
    <property type="protein sequence ID" value="HDI82315.1"/>
    <property type="molecule type" value="Genomic_DNA"/>
</dbReference>
<sequence length="100" mass="10937">MKIAVIGPESGIIPFRAIGADTYAVGEKPDEIVREVLGRDYGIVFITEDTINRLEDRKIIMETEINVVPIPGVGGETGFGRERIRELIKRAVGVDLGGEK</sequence>
<gene>
    <name evidence="4" type="ORF">ENF18_00805</name>
</gene>
<dbReference type="SUPFAM" id="SSF159468">
    <property type="entry name" value="AtpF-like"/>
    <property type="match status" value="1"/>
</dbReference>
<accession>A0A7C0VBD4</accession>
<proteinExistence type="inferred from homology"/>
<dbReference type="Proteomes" id="UP000885847">
    <property type="component" value="Unassembled WGS sequence"/>
</dbReference>
<dbReference type="InterPro" id="IPR008218">
    <property type="entry name" value="ATPase_V1-cplx_f_g_su"/>
</dbReference>
<dbReference type="InterPro" id="IPR036906">
    <property type="entry name" value="ATPase_V1_fsu_sf"/>
</dbReference>
<protein>
    <recommendedName>
        <fullName evidence="5">V-type ATP synthase subunit F</fullName>
    </recommendedName>
</protein>
<dbReference type="AlphaFoldDB" id="A0A7C0VBD4"/>
<name>A0A7C0VBD4_UNCW3</name>
<keyword evidence="3" id="KW-0406">Ion transport</keyword>
<comment type="similarity">
    <text evidence="1">Belongs to the V-ATPase F subunit family.</text>
</comment>
<evidence type="ECO:0000256" key="2">
    <source>
        <dbReference type="ARBA" id="ARBA00022448"/>
    </source>
</evidence>
<evidence type="ECO:0000313" key="4">
    <source>
        <dbReference type="EMBL" id="HDI82315.1"/>
    </source>
</evidence>
<evidence type="ECO:0000256" key="3">
    <source>
        <dbReference type="ARBA" id="ARBA00023065"/>
    </source>
</evidence>
<evidence type="ECO:0000256" key="1">
    <source>
        <dbReference type="ARBA" id="ARBA00010148"/>
    </source>
</evidence>
<dbReference type="Gene3D" id="3.40.50.10580">
    <property type="entry name" value="ATPase, V1 complex, subunit F"/>
    <property type="match status" value="1"/>
</dbReference>
<keyword evidence="2" id="KW-0813">Transport</keyword>
<dbReference type="Pfam" id="PF01990">
    <property type="entry name" value="ATP-synt_F"/>
    <property type="match status" value="1"/>
</dbReference>
<dbReference type="GO" id="GO:0046961">
    <property type="term" value="F:proton-transporting ATPase activity, rotational mechanism"/>
    <property type="evidence" value="ECO:0007669"/>
    <property type="project" value="InterPro"/>
</dbReference>